<dbReference type="AlphaFoldDB" id="A0A1S1Q964"/>
<dbReference type="EMBL" id="MBLM01000145">
    <property type="protein sequence ID" value="OHV31398.1"/>
    <property type="molecule type" value="Genomic_DNA"/>
</dbReference>
<evidence type="ECO:0000313" key="2">
    <source>
        <dbReference type="Proteomes" id="UP000179627"/>
    </source>
</evidence>
<sequence length="63" mass="6854">MRPVSAVIVSSSVVIRRSAWRETVAVAPSAAPSQAAVAVVRAARCLRLCRVRLRRGLPSERTR</sequence>
<reference evidence="2" key="1">
    <citation type="submission" date="2016-07" db="EMBL/GenBank/DDBJ databases">
        <title>Sequence Frankia sp. strain CcI1.17.</title>
        <authorList>
            <person name="Ghodhbane-Gtari F."/>
            <person name="Swanson E."/>
            <person name="Gueddou A."/>
            <person name="Morris K."/>
            <person name="Hezbri K."/>
            <person name="Ktari A."/>
            <person name="Nouioui I."/>
            <person name="Abebe-Akele F."/>
            <person name="Simpson S."/>
            <person name="Thomas K."/>
            <person name="Gtari M."/>
            <person name="Tisa L.S."/>
            <person name="Hurst S."/>
        </authorList>
    </citation>
    <scope>NUCLEOTIDE SEQUENCE [LARGE SCALE GENOMIC DNA]</scope>
    <source>
        <strain evidence="2">Cc1.17</strain>
    </source>
</reference>
<name>A0A1S1Q964_9ACTN</name>
<protein>
    <submittedName>
        <fullName evidence="1">Uncharacterized protein</fullName>
    </submittedName>
</protein>
<accession>A0A1S1Q964</accession>
<organism evidence="1 2">
    <name type="scientific">Parafrankia colletiae</name>
    <dbReference type="NCBI Taxonomy" id="573497"/>
    <lineage>
        <taxon>Bacteria</taxon>
        <taxon>Bacillati</taxon>
        <taxon>Actinomycetota</taxon>
        <taxon>Actinomycetes</taxon>
        <taxon>Frankiales</taxon>
        <taxon>Frankiaceae</taxon>
        <taxon>Parafrankia</taxon>
    </lineage>
</organism>
<gene>
    <name evidence="1" type="ORF">CC117_26350</name>
</gene>
<proteinExistence type="predicted"/>
<evidence type="ECO:0000313" key="1">
    <source>
        <dbReference type="EMBL" id="OHV31398.1"/>
    </source>
</evidence>
<comment type="caution">
    <text evidence="1">The sequence shown here is derived from an EMBL/GenBank/DDBJ whole genome shotgun (WGS) entry which is preliminary data.</text>
</comment>
<dbReference type="Proteomes" id="UP000179627">
    <property type="component" value="Unassembled WGS sequence"/>
</dbReference>
<keyword evidence="2" id="KW-1185">Reference proteome</keyword>